<dbReference type="Proteomes" id="UP001055439">
    <property type="component" value="Chromosome 4"/>
</dbReference>
<accession>A0A9E7FQC1</accession>
<keyword evidence="3" id="KW-1185">Reference proteome</keyword>
<dbReference type="EMBL" id="CP097506">
    <property type="protein sequence ID" value="URD98073.1"/>
    <property type="molecule type" value="Genomic_DNA"/>
</dbReference>
<gene>
    <name evidence="2" type="ORF">MUK42_30344</name>
</gene>
<dbReference type="OrthoDB" id="779559at2759"/>
<feature type="compositionally biased region" description="Polar residues" evidence="1">
    <location>
        <begin position="121"/>
        <end position="136"/>
    </location>
</feature>
<feature type="compositionally biased region" description="Basic and acidic residues" evidence="1">
    <location>
        <begin position="224"/>
        <end position="238"/>
    </location>
</feature>
<evidence type="ECO:0000313" key="2">
    <source>
        <dbReference type="EMBL" id="URD98073.1"/>
    </source>
</evidence>
<feature type="region of interest" description="Disordered" evidence="1">
    <location>
        <begin position="96"/>
        <end position="260"/>
    </location>
</feature>
<feature type="compositionally biased region" description="Basic and acidic residues" evidence="1">
    <location>
        <begin position="186"/>
        <end position="200"/>
    </location>
</feature>
<organism evidence="2 3">
    <name type="scientific">Musa troglodytarum</name>
    <name type="common">fe'i banana</name>
    <dbReference type="NCBI Taxonomy" id="320322"/>
    <lineage>
        <taxon>Eukaryota</taxon>
        <taxon>Viridiplantae</taxon>
        <taxon>Streptophyta</taxon>
        <taxon>Embryophyta</taxon>
        <taxon>Tracheophyta</taxon>
        <taxon>Spermatophyta</taxon>
        <taxon>Magnoliopsida</taxon>
        <taxon>Liliopsida</taxon>
        <taxon>Zingiberales</taxon>
        <taxon>Musaceae</taxon>
        <taxon>Musa</taxon>
    </lineage>
</organism>
<protein>
    <submittedName>
        <fullName evidence="2">Uncharacterized protein</fullName>
    </submittedName>
</protein>
<sequence length="287" mass="29840">MASRSGGVGRGRGGRGQPPGLGGAIAPRECECCRAAPGIPFCRVEWSFLCAGCAAGVHGQSWIVAVPPGPNPGSNLIPVAPSAYSLPYACQHPCPNSNPNPSPPPPPLPTAVPPPNLYPNANPSPGTNLNHVVQLSSDEDVASAGEDGDRGSGRKRRRTSVEGESSAEASMMRDKEMRKYRKSRKVHADTKPRVDGKSVETADSSGAEGEDGARGEGEPDSGGDEARVDSSEDARTDAVEELTDLGEQLRPVEAGEMVPTSPSFEVEQLDEGVDLGQINAGEEVGLL</sequence>
<dbReference type="AlphaFoldDB" id="A0A9E7FQC1"/>
<evidence type="ECO:0000256" key="1">
    <source>
        <dbReference type="SAM" id="MobiDB-lite"/>
    </source>
</evidence>
<evidence type="ECO:0000313" key="3">
    <source>
        <dbReference type="Proteomes" id="UP001055439"/>
    </source>
</evidence>
<feature type="region of interest" description="Disordered" evidence="1">
    <location>
        <begin position="1"/>
        <end position="20"/>
    </location>
</feature>
<proteinExistence type="predicted"/>
<name>A0A9E7FQC1_9LILI</name>
<reference evidence="2" key="1">
    <citation type="submission" date="2022-05" db="EMBL/GenBank/DDBJ databases">
        <title>The Musa troglodytarum L. genome provides insights into the mechanism of non-climacteric behaviour and enrichment of carotenoids.</title>
        <authorList>
            <person name="Wang J."/>
        </authorList>
    </citation>
    <scope>NUCLEOTIDE SEQUENCE</scope>
    <source>
        <tissue evidence="2">Leaf</tissue>
    </source>
</reference>
<feature type="compositionally biased region" description="Pro residues" evidence="1">
    <location>
        <begin position="96"/>
        <end position="117"/>
    </location>
</feature>